<feature type="region of interest" description="Disordered" evidence="1">
    <location>
        <begin position="402"/>
        <end position="479"/>
    </location>
</feature>
<feature type="compositionally biased region" description="Low complexity" evidence="1">
    <location>
        <begin position="448"/>
        <end position="462"/>
    </location>
</feature>
<feature type="compositionally biased region" description="Polar residues" evidence="1">
    <location>
        <begin position="212"/>
        <end position="224"/>
    </location>
</feature>
<evidence type="ECO:0000313" key="2">
    <source>
        <dbReference type="EMBL" id="SJX66464.1"/>
    </source>
</evidence>
<dbReference type="EMBL" id="LT795075">
    <property type="protein sequence ID" value="SJX66464.1"/>
    <property type="molecule type" value="Genomic_DNA"/>
</dbReference>
<protein>
    <submittedName>
        <fullName evidence="2">Uncharacterized protein</fullName>
    </submittedName>
</protein>
<feature type="compositionally biased region" description="Polar residues" evidence="1">
    <location>
        <begin position="521"/>
        <end position="549"/>
    </location>
</feature>
<feature type="compositionally biased region" description="Polar residues" evidence="1">
    <location>
        <begin position="499"/>
        <end position="511"/>
    </location>
</feature>
<proteinExistence type="predicted"/>
<accession>A0A2N8UNK6</accession>
<feature type="compositionally biased region" description="Polar residues" evidence="1">
    <location>
        <begin position="417"/>
        <end position="429"/>
    </location>
</feature>
<sequence>MQSACGHFCQCSHSAQSKFHLQSSQAQSAFPLNHTTGAGEWIWSTNAAFAAPSTSCLFSPISTSKRSTASSQATTTFGIDLAQPVPTDLGNKHLDEALIDTWMPQDQSMGDLWNAAASLDTDDSLFAVGLNLDLQTTSSAVAGCGNAFPISPQGSLSTPGLVHSPSNAFTFESTGRSKGLVVAAQAPSSVSSNCSVPATPTSLPLAEMSPLMQQAATDSASQANKQDRQGEWDGSVFDGRPSVQGLASAFDFTGFPGVQNATASTPSPQASTPRAFAACGGCNLGYPHCACSAPLKRSSTSMGTLPVPTRIATPAPGWLNPDLISQTLPVEAPTGSNGQQLQAPSASDAWSFLASGTNAWASTTTMTNGSRYEPYRSPSIASTASNSSQNIFAASSALPCHRSPFADGSTGGRRRSSTMGSLPGPSSSLVDRVRVMSVTRPQSPIVQQQSLPSSPRSASRLSFNSMPCRGSRPSEPALRSVFLRDAGEATSIKERRMASWNSRSRSGTTLRSPLAGLFGSQDESVAQDSPTISELSQGSNTPTSSNFATPPTLFQANVSGDVLDVTTEGNNRVQAKIAVHHHRTKLQRNVLNEVVTSLQGAYKHCRRQYSADVNGDSVEPYSLVVSQLGQLDMHEPQDPLAFETWMAENDPCSPSNSSSVVIPGETKEMRKNRQKAESKMRMRRKEVVQFAALTTYAKLAYDHGDAGDSVEALVSRSLAQVFLEHREDWGTLISLEKRLFHTVRLKLGLQELFVKKLAERLSELSPAV</sequence>
<evidence type="ECO:0000313" key="3">
    <source>
        <dbReference type="Proteomes" id="UP000239563"/>
    </source>
</evidence>
<evidence type="ECO:0000256" key="1">
    <source>
        <dbReference type="SAM" id="MobiDB-lite"/>
    </source>
</evidence>
<dbReference type="AlphaFoldDB" id="A0A2N8UNK6"/>
<reference evidence="2 3" key="1">
    <citation type="submission" date="2017-02" db="EMBL/GenBank/DDBJ databases">
        <authorList>
            <person name="Peterson S.W."/>
        </authorList>
    </citation>
    <scope>NUCLEOTIDE SEQUENCE [LARGE SCALE GENOMIC DNA]</scope>
    <source>
        <strain evidence="2 3">SRS1_H2-8</strain>
    </source>
</reference>
<dbReference type="Proteomes" id="UP000239563">
    <property type="component" value="Chromosome XXII"/>
</dbReference>
<name>A0A2N8UNK6_9BASI</name>
<feature type="region of interest" description="Disordered" evidence="1">
    <location>
        <begin position="495"/>
        <end position="549"/>
    </location>
</feature>
<organism evidence="2 3">
    <name type="scientific">Sporisorium reilianum f. sp. reilianum</name>
    <dbReference type="NCBI Taxonomy" id="72559"/>
    <lineage>
        <taxon>Eukaryota</taxon>
        <taxon>Fungi</taxon>
        <taxon>Dikarya</taxon>
        <taxon>Basidiomycota</taxon>
        <taxon>Ustilaginomycotina</taxon>
        <taxon>Ustilaginomycetes</taxon>
        <taxon>Ustilaginales</taxon>
        <taxon>Ustilaginaceae</taxon>
        <taxon>Sporisorium</taxon>
    </lineage>
</organism>
<feature type="region of interest" description="Disordered" evidence="1">
    <location>
        <begin position="212"/>
        <end position="238"/>
    </location>
</feature>
<gene>
    <name evidence="2" type="ORF">SRS1_11279</name>
</gene>